<keyword evidence="5" id="KW-1185">Reference proteome</keyword>
<evidence type="ECO:0000256" key="2">
    <source>
        <dbReference type="ARBA" id="ARBA00022837"/>
    </source>
</evidence>
<reference evidence="4" key="1">
    <citation type="submission" date="2022-11" db="EMBL/GenBank/DDBJ databases">
        <authorList>
            <person name="Kikuchi T."/>
        </authorList>
    </citation>
    <scope>NUCLEOTIDE SEQUENCE</scope>
    <source>
        <strain evidence="4">PS1010</strain>
    </source>
</reference>
<dbReference type="GO" id="GO:0016460">
    <property type="term" value="C:myosin II complex"/>
    <property type="evidence" value="ECO:0007669"/>
    <property type="project" value="TreeGrafter"/>
</dbReference>
<organism evidence="4 5">
    <name type="scientific">Caenorhabditis angaria</name>
    <dbReference type="NCBI Taxonomy" id="860376"/>
    <lineage>
        <taxon>Eukaryota</taxon>
        <taxon>Metazoa</taxon>
        <taxon>Ecdysozoa</taxon>
        <taxon>Nematoda</taxon>
        <taxon>Chromadorea</taxon>
        <taxon>Rhabditida</taxon>
        <taxon>Rhabditina</taxon>
        <taxon>Rhabditomorpha</taxon>
        <taxon>Rhabditoidea</taxon>
        <taxon>Rhabditidae</taxon>
        <taxon>Peloderinae</taxon>
        <taxon>Caenorhabditis</taxon>
    </lineage>
</organism>
<dbReference type="GO" id="GO:0005509">
    <property type="term" value="F:calcium ion binding"/>
    <property type="evidence" value="ECO:0007669"/>
    <property type="project" value="InterPro"/>
</dbReference>
<evidence type="ECO:0000256" key="1">
    <source>
        <dbReference type="ARBA" id="ARBA00022737"/>
    </source>
</evidence>
<gene>
    <name evidence="4" type="ORF">CAMP_LOCUS15156</name>
</gene>
<dbReference type="InterPro" id="IPR050230">
    <property type="entry name" value="CALM/Myosin/TropC-like"/>
</dbReference>
<accession>A0A9P1IYI2</accession>
<dbReference type="PANTHER" id="PTHR23048:SF0">
    <property type="entry name" value="CALMODULIN LIKE 3"/>
    <property type="match status" value="1"/>
</dbReference>
<evidence type="ECO:0000313" key="4">
    <source>
        <dbReference type="EMBL" id="CAI5452519.1"/>
    </source>
</evidence>
<dbReference type="InterPro" id="IPR018247">
    <property type="entry name" value="EF_Hand_1_Ca_BS"/>
</dbReference>
<keyword evidence="2" id="KW-0106">Calcium</keyword>
<dbReference type="Proteomes" id="UP001152747">
    <property type="component" value="Unassembled WGS sequence"/>
</dbReference>
<sequence length="179" mass="20444">MTDLTDLVDDLIIEEVEEETNKEEIDSIVVEDIKRRLFDVFKMFDEDCDGLIETEDVGHVLRSFGLNPSQTELQLVIDQTAKKSGRVSFDDLLPRVVSAIQNDEWIDETPQQIHAAFQVITNNNYVQKDTLIQLLTSIGEPLSAQEIKQFLNHVSIRTNGDIDWVAYVKDTCEMIASRD</sequence>
<dbReference type="SUPFAM" id="SSF47473">
    <property type="entry name" value="EF-hand"/>
    <property type="match status" value="1"/>
</dbReference>
<dbReference type="InterPro" id="IPR002048">
    <property type="entry name" value="EF_hand_dom"/>
</dbReference>
<dbReference type="InterPro" id="IPR011992">
    <property type="entry name" value="EF-hand-dom_pair"/>
</dbReference>
<dbReference type="Pfam" id="PF13499">
    <property type="entry name" value="EF-hand_7"/>
    <property type="match status" value="1"/>
</dbReference>
<dbReference type="CDD" id="cd00051">
    <property type="entry name" value="EFh"/>
    <property type="match status" value="1"/>
</dbReference>
<evidence type="ECO:0000259" key="3">
    <source>
        <dbReference type="PROSITE" id="PS50222"/>
    </source>
</evidence>
<proteinExistence type="predicted"/>
<dbReference type="OrthoDB" id="26525at2759"/>
<dbReference type="PROSITE" id="PS00018">
    <property type="entry name" value="EF_HAND_1"/>
    <property type="match status" value="1"/>
</dbReference>
<dbReference type="PANTHER" id="PTHR23048">
    <property type="entry name" value="MYOSIN LIGHT CHAIN 1, 3"/>
    <property type="match status" value="1"/>
</dbReference>
<comment type="caution">
    <text evidence="4">The sequence shown here is derived from an EMBL/GenBank/DDBJ whole genome shotgun (WGS) entry which is preliminary data.</text>
</comment>
<dbReference type="EMBL" id="CANHGI010000005">
    <property type="protein sequence ID" value="CAI5452519.1"/>
    <property type="molecule type" value="Genomic_DNA"/>
</dbReference>
<keyword evidence="1" id="KW-0677">Repeat</keyword>
<name>A0A9P1IYI2_9PELO</name>
<dbReference type="AlphaFoldDB" id="A0A9P1IYI2"/>
<dbReference type="Gene3D" id="1.10.238.10">
    <property type="entry name" value="EF-hand"/>
    <property type="match status" value="2"/>
</dbReference>
<dbReference type="PROSITE" id="PS50222">
    <property type="entry name" value="EF_HAND_2"/>
    <property type="match status" value="1"/>
</dbReference>
<feature type="domain" description="EF-hand" evidence="3">
    <location>
        <begin position="32"/>
        <end position="67"/>
    </location>
</feature>
<evidence type="ECO:0000313" key="5">
    <source>
        <dbReference type="Proteomes" id="UP001152747"/>
    </source>
</evidence>
<protein>
    <recommendedName>
        <fullName evidence="3">EF-hand domain-containing protein</fullName>
    </recommendedName>
</protein>
<dbReference type="FunFam" id="1.10.238.10:FF:000001">
    <property type="entry name" value="Calmodulin 1"/>
    <property type="match status" value="1"/>
</dbReference>